<dbReference type="AlphaFoldDB" id="X1L3X4"/>
<reference evidence="1" key="1">
    <citation type="journal article" date="2014" name="Front. Microbiol.">
        <title>High frequency of phylogenetically diverse reductive dehalogenase-homologous genes in deep subseafloor sedimentary metagenomes.</title>
        <authorList>
            <person name="Kawai M."/>
            <person name="Futagami T."/>
            <person name="Toyoda A."/>
            <person name="Takaki Y."/>
            <person name="Nishi S."/>
            <person name="Hori S."/>
            <person name="Arai W."/>
            <person name="Tsubouchi T."/>
            <person name="Morono Y."/>
            <person name="Uchiyama I."/>
            <person name="Ito T."/>
            <person name="Fujiyama A."/>
            <person name="Inagaki F."/>
            <person name="Takami H."/>
        </authorList>
    </citation>
    <scope>NUCLEOTIDE SEQUENCE</scope>
    <source>
        <strain evidence="1">Expedition CK06-06</strain>
    </source>
</reference>
<gene>
    <name evidence="1" type="ORF">S06H3_20425</name>
</gene>
<protein>
    <submittedName>
        <fullName evidence="1">Uncharacterized protein</fullName>
    </submittedName>
</protein>
<evidence type="ECO:0000313" key="1">
    <source>
        <dbReference type="EMBL" id="GAI14037.1"/>
    </source>
</evidence>
<sequence>MDKKSTSVLIICATAICSLTGRSLADADISRAEHNIPLRVHLPREVTVNDSRFTLGQVSIIRGPESFVATASQIALGRISVPNQKIIIEKNVVLSRLASSGITASKVVFTGADQTTVKKQHEIIRANDFVDLAFRFSAAPGADSIL</sequence>
<accession>X1L3X4</accession>
<organism evidence="1">
    <name type="scientific">marine sediment metagenome</name>
    <dbReference type="NCBI Taxonomy" id="412755"/>
    <lineage>
        <taxon>unclassified sequences</taxon>
        <taxon>metagenomes</taxon>
        <taxon>ecological metagenomes</taxon>
    </lineage>
</organism>
<comment type="caution">
    <text evidence="1">The sequence shown here is derived from an EMBL/GenBank/DDBJ whole genome shotgun (WGS) entry which is preliminary data.</text>
</comment>
<name>X1L3X4_9ZZZZ</name>
<proteinExistence type="predicted"/>
<dbReference type="EMBL" id="BARV01010577">
    <property type="protein sequence ID" value="GAI14037.1"/>
    <property type="molecule type" value="Genomic_DNA"/>
</dbReference>